<dbReference type="Gene3D" id="3.30.1240.10">
    <property type="match status" value="1"/>
</dbReference>
<evidence type="ECO:0000256" key="1">
    <source>
        <dbReference type="ARBA" id="ARBA00001946"/>
    </source>
</evidence>
<dbReference type="OrthoDB" id="27226at2759"/>
<dbReference type="GO" id="GO:0046872">
    <property type="term" value="F:metal ion binding"/>
    <property type="evidence" value="ECO:0007669"/>
    <property type="project" value="UniProtKB-KW"/>
</dbReference>
<gene>
    <name evidence="6" type="ORF">STCU_06557</name>
</gene>
<dbReference type="GO" id="GO:0016787">
    <property type="term" value="F:hydrolase activity"/>
    <property type="evidence" value="ECO:0007669"/>
    <property type="project" value="UniProtKB-KW"/>
</dbReference>
<comment type="caution">
    <text evidence="6">The sequence shown here is derived from an EMBL/GenBank/DDBJ whole genome shotgun (WGS) entry which is preliminary data.</text>
</comment>
<name>S9VF74_9TRYP</name>
<evidence type="ECO:0000256" key="3">
    <source>
        <dbReference type="ARBA" id="ARBA00022801"/>
    </source>
</evidence>
<evidence type="ECO:0000313" key="7">
    <source>
        <dbReference type="Proteomes" id="UP000015354"/>
    </source>
</evidence>
<dbReference type="SUPFAM" id="SSF56784">
    <property type="entry name" value="HAD-like"/>
    <property type="match status" value="1"/>
</dbReference>
<comment type="similarity">
    <text evidence="5">Belongs to the HAD-like hydrolase superfamily. Cof family.</text>
</comment>
<dbReference type="EMBL" id="ATMH01006557">
    <property type="protein sequence ID" value="EPY25686.1"/>
    <property type="molecule type" value="Genomic_DNA"/>
</dbReference>
<organism evidence="6 7">
    <name type="scientific">Strigomonas culicis</name>
    <dbReference type="NCBI Taxonomy" id="28005"/>
    <lineage>
        <taxon>Eukaryota</taxon>
        <taxon>Discoba</taxon>
        <taxon>Euglenozoa</taxon>
        <taxon>Kinetoplastea</taxon>
        <taxon>Metakinetoplastina</taxon>
        <taxon>Trypanosomatida</taxon>
        <taxon>Trypanosomatidae</taxon>
        <taxon>Strigomonadinae</taxon>
        <taxon>Strigomonas</taxon>
    </lineage>
</organism>
<keyword evidence="3 6" id="KW-0378">Hydrolase</keyword>
<dbReference type="PANTHER" id="PTHR47267:SF5">
    <property type="entry name" value="DEHALOGENASE-LIKE HYDROLASE, PUTATIVE-RELATED"/>
    <property type="match status" value="1"/>
</dbReference>
<evidence type="ECO:0000313" key="6">
    <source>
        <dbReference type="EMBL" id="EPY25686.1"/>
    </source>
</evidence>
<sequence length="317" mass="35263">MSKPPIRAIFADLDGTLFNHTHLASEYTAKVLNTLHHLHHHPAESGQPKEQHKVYFIVATGRPYEHVQYTLEASHLQADFVIANNGALVYNRAREPIQQHFLPPSVVRQLLRVVQAVEAGLAFNPKEVATNIFKGPKWYTDNRIEGLGRAYPAEFQPEEVAGLADHFPEAELNDVPQLFFRGPNQELLQVEAQLRQTLATDGATDAQVVHCFSYPFLLDVAPANVTKSTAVAEVLAYINDHLCQDGDARVERANVAAFGDGLNDLHMLREAGHPYIVKNGVRALKAALPDAEVLPFTNEEDAVARKIVDLCQLEEYL</sequence>
<keyword evidence="2" id="KW-0479">Metal-binding</keyword>
<proteinExistence type="inferred from homology"/>
<evidence type="ECO:0000256" key="5">
    <source>
        <dbReference type="ARBA" id="ARBA00034778"/>
    </source>
</evidence>
<dbReference type="InterPro" id="IPR036412">
    <property type="entry name" value="HAD-like_sf"/>
</dbReference>
<keyword evidence="4" id="KW-0460">Magnesium</keyword>
<reference evidence="6 7" key="1">
    <citation type="journal article" date="2013" name="PLoS ONE">
        <title>Predicting the Proteins of Angomonas deanei, Strigomonas culicis and Their Respective Endosymbionts Reveals New Aspects of the Trypanosomatidae Family.</title>
        <authorList>
            <person name="Motta M.C."/>
            <person name="Martins A.C."/>
            <person name="de Souza S.S."/>
            <person name="Catta-Preta C.M."/>
            <person name="Silva R."/>
            <person name="Klein C.C."/>
            <person name="de Almeida L.G."/>
            <person name="de Lima Cunha O."/>
            <person name="Ciapina L.P."/>
            <person name="Brocchi M."/>
            <person name="Colabardini A.C."/>
            <person name="de Araujo Lima B."/>
            <person name="Machado C.R."/>
            <person name="de Almeida Soares C.M."/>
            <person name="Probst C.M."/>
            <person name="de Menezes C.B."/>
            <person name="Thompson C.E."/>
            <person name="Bartholomeu D.C."/>
            <person name="Gradia D.F."/>
            <person name="Pavoni D.P."/>
            <person name="Grisard E.C."/>
            <person name="Fantinatti-Garboggini F."/>
            <person name="Marchini F.K."/>
            <person name="Rodrigues-Luiz G.F."/>
            <person name="Wagner G."/>
            <person name="Goldman G.H."/>
            <person name="Fietto J.L."/>
            <person name="Elias M.C."/>
            <person name="Goldman M.H."/>
            <person name="Sagot M.F."/>
            <person name="Pereira M."/>
            <person name="Stoco P.H."/>
            <person name="de Mendonca-Neto R.P."/>
            <person name="Teixeira S.M."/>
            <person name="Maciel T.E."/>
            <person name="de Oliveira Mendes T.A."/>
            <person name="Urmenyi T.P."/>
            <person name="de Souza W."/>
            <person name="Schenkman S."/>
            <person name="de Vasconcelos A.T."/>
        </authorList>
    </citation>
    <scope>NUCLEOTIDE SEQUENCE [LARGE SCALE GENOMIC DNA]</scope>
</reference>
<dbReference type="AlphaFoldDB" id="S9VF74"/>
<keyword evidence="7" id="KW-1185">Reference proteome</keyword>
<evidence type="ECO:0000256" key="4">
    <source>
        <dbReference type="ARBA" id="ARBA00022842"/>
    </source>
</evidence>
<dbReference type="NCBIfam" id="TIGR01484">
    <property type="entry name" value="HAD-SF-IIB"/>
    <property type="match status" value="1"/>
</dbReference>
<accession>S9VF74</accession>
<dbReference type="Pfam" id="PF08282">
    <property type="entry name" value="Hydrolase_3"/>
    <property type="match status" value="1"/>
</dbReference>
<dbReference type="InterPro" id="IPR023214">
    <property type="entry name" value="HAD_sf"/>
</dbReference>
<protein>
    <submittedName>
        <fullName evidence="6">Haloacid dehalogenase-like hydrolase</fullName>
    </submittedName>
</protein>
<dbReference type="Proteomes" id="UP000015354">
    <property type="component" value="Unassembled WGS sequence"/>
</dbReference>
<evidence type="ECO:0000256" key="2">
    <source>
        <dbReference type="ARBA" id="ARBA00022723"/>
    </source>
</evidence>
<dbReference type="PANTHER" id="PTHR47267">
    <property type="match status" value="1"/>
</dbReference>
<dbReference type="InterPro" id="IPR006379">
    <property type="entry name" value="HAD-SF_hydro_IIB"/>
</dbReference>
<dbReference type="Gene3D" id="3.40.50.1000">
    <property type="entry name" value="HAD superfamily/HAD-like"/>
    <property type="match status" value="1"/>
</dbReference>
<comment type="cofactor">
    <cofactor evidence="1">
        <name>Mg(2+)</name>
        <dbReference type="ChEBI" id="CHEBI:18420"/>
    </cofactor>
</comment>